<dbReference type="EMBL" id="BMYF01000006">
    <property type="protein sequence ID" value="GHB33522.1"/>
    <property type="molecule type" value="Genomic_DNA"/>
</dbReference>
<evidence type="ECO:0000259" key="1">
    <source>
        <dbReference type="PROSITE" id="PS51340"/>
    </source>
</evidence>
<keyword evidence="3" id="KW-1185">Reference proteome</keyword>
<reference evidence="2" key="1">
    <citation type="journal article" date="2014" name="Int. J. Syst. Evol. Microbiol.">
        <title>Complete genome sequence of Corynebacterium casei LMG S-19264T (=DSM 44701T), isolated from a smear-ripened cheese.</title>
        <authorList>
            <consortium name="US DOE Joint Genome Institute (JGI-PGF)"/>
            <person name="Walter F."/>
            <person name="Albersmeier A."/>
            <person name="Kalinowski J."/>
            <person name="Ruckert C."/>
        </authorList>
    </citation>
    <scope>NUCLEOTIDE SEQUENCE</scope>
    <source>
        <strain evidence="2">KCTC 23224</strain>
    </source>
</reference>
<dbReference type="SUPFAM" id="SSF50800">
    <property type="entry name" value="PK beta-barrel domain-like"/>
    <property type="match status" value="1"/>
</dbReference>
<dbReference type="GO" id="GO:0030151">
    <property type="term" value="F:molybdenum ion binding"/>
    <property type="evidence" value="ECO:0007669"/>
    <property type="project" value="InterPro"/>
</dbReference>
<dbReference type="PANTHER" id="PTHR14237">
    <property type="entry name" value="MOLYBDOPTERIN COFACTOR SULFURASE MOSC"/>
    <property type="match status" value="1"/>
</dbReference>
<dbReference type="InterPro" id="IPR005303">
    <property type="entry name" value="MOCOS_middle"/>
</dbReference>
<feature type="domain" description="MOSC" evidence="1">
    <location>
        <begin position="119"/>
        <end position="264"/>
    </location>
</feature>
<organism evidence="2 3">
    <name type="scientific">Mongoliitalea lutea</name>
    <dbReference type="NCBI Taxonomy" id="849756"/>
    <lineage>
        <taxon>Bacteria</taxon>
        <taxon>Pseudomonadati</taxon>
        <taxon>Bacteroidota</taxon>
        <taxon>Cytophagia</taxon>
        <taxon>Cytophagales</taxon>
        <taxon>Cyclobacteriaceae</taxon>
        <taxon>Mongoliitalea</taxon>
    </lineage>
</organism>
<dbReference type="AlphaFoldDB" id="A0A8J3CVQ2"/>
<dbReference type="GO" id="GO:0030170">
    <property type="term" value="F:pyridoxal phosphate binding"/>
    <property type="evidence" value="ECO:0007669"/>
    <property type="project" value="InterPro"/>
</dbReference>
<dbReference type="PROSITE" id="PS51340">
    <property type="entry name" value="MOSC"/>
    <property type="match status" value="1"/>
</dbReference>
<dbReference type="Pfam" id="PF03473">
    <property type="entry name" value="MOSC"/>
    <property type="match status" value="1"/>
</dbReference>
<dbReference type="SUPFAM" id="SSF141673">
    <property type="entry name" value="MOSC N-terminal domain-like"/>
    <property type="match status" value="1"/>
</dbReference>
<dbReference type="InterPro" id="IPR005302">
    <property type="entry name" value="MoCF_Sase_C"/>
</dbReference>
<gene>
    <name evidence="2" type="ORF">GCM10008106_13290</name>
</gene>
<sequence length="265" mass="30411">MKLQDIYIYPIKSLGGIRLEEAVLEERGFRYDRRWMLVDKAGMFITQRTHPILALLQVEIVGDGLVVFHKQHPERRMIVPFEPVSQHRMQVIIWEDTVEGQVVQGEVSAWFQQILGLECELVYMPLSTERKLKEKYAVNGESVSFADGMPYLIIGQESLNDLNSRLEKPVPMNRFRPNLVFSGGTPFVEDEWKEIKIGEAIFKVTKPCARCVLTTVDQTTAEKGKEPLKTLATYRTFHNNVMFGQNMLLLEGEKVRVGDVLEVVL</sequence>
<dbReference type="Proteomes" id="UP000642809">
    <property type="component" value="Unassembled WGS sequence"/>
</dbReference>
<accession>A0A8J3CVQ2</accession>
<protein>
    <submittedName>
        <fullName evidence="2">MOSC domain-containing protein</fullName>
    </submittedName>
</protein>
<dbReference type="PANTHER" id="PTHR14237:SF19">
    <property type="entry name" value="MITOCHONDRIAL AMIDOXIME REDUCING COMPONENT 1"/>
    <property type="match status" value="1"/>
</dbReference>
<proteinExistence type="predicted"/>
<dbReference type="RefSeq" id="WP_189579743.1">
    <property type="nucleotide sequence ID" value="NZ_BMYF01000006.1"/>
</dbReference>
<evidence type="ECO:0000313" key="3">
    <source>
        <dbReference type="Proteomes" id="UP000642809"/>
    </source>
</evidence>
<name>A0A8J3CVQ2_9BACT</name>
<comment type="caution">
    <text evidence="2">The sequence shown here is derived from an EMBL/GenBank/DDBJ whole genome shotgun (WGS) entry which is preliminary data.</text>
</comment>
<reference evidence="2" key="2">
    <citation type="submission" date="2020-09" db="EMBL/GenBank/DDBJ databases">
        <authorList>
            <person name="Sun Q."/>
            <person name="Kim S."/>
        </authorList>
    </citation>
    <scope>NUCLEOTIDE SEQUENCE</scope>
    <source>
        <strain evidence="2">KCTC 23224</strain>
    </source>
</reference>
<dbReference type="InterPro" id="IPR011037">
    <property type="entry name" value="Pyrv_Knase-like_insert_dom_sf"/>
</dbReference>
<evidence type="ECO:0000313" key="2">
    <source>
        <dbReference type="EMBL" id="GHB33522.1"/>
    </source>
</evidence>
<dbReference type="Pfam" id="PF03476">
    <property type="entry name" value="MOSC_N"/>
    <property type="match status" value="1"/>
</dbReference>
<dbReference type="GO" id="GO:0003824">
    <property type="term" value="F:catalytic activity"/>
    <property type="evidence" value="ECO:0007669"/>
    <property type="project" value="InterPro"/>
</dbReference>